<feature type="compositionally biased region" description="Low complexity" evidence="1">
    <location>
        <begin position="740"/>
        <end position="750"/>
    </location>
</feature>
<feature type="compositionally biased region" description="Acidic residues" evidence="1">
    <location>
        <begin position="751"/>
        <end position="763"/>
    </location>
</feature>
<dbReference type="Pfam" id="PF23138">
    <property type="entry name" value="CTLH_Armc9"/>
    <property type="match status" value="1"/>
</dbReference>
<accession>A0A4P9X9R7</accession>
<feature type="region of interest" description="Disordered" evidence="1">
    <location>
        <begin position="722"/>
        <end position="776"/>
    </location>
</feature>
<dbReference type="GO" id="GO:0036064">
    <property type="term" value="C:ciliary basal body"/>
    <property type="evidence" value="ECO:0007669"/>
    <property type="project" value="InterPro"/>
</dbReference>
<evidence type="ECO:0000313" key="5">
    <source>
        <dbReference type="Proteomes" id="UP000274922"/>
    </source>
</evidence>
<evidence type="ECO:0000313" key="4">
    <source>
        <dbReference type="EMBL" id="RKP01761.1"/>
    </source>
</evidence>
<feature type="compositionally biased region" description="Low complexity" evidence="1">
    <location>
        <begin position="61"/>
        <end position="75"/>
    </location>
</feature>
<feature type="compositionally biased region" description="Low complexity" evidence="1">
    <location>
        <begin position="764"/>
        <end position="776"/>
    </location>
</feature>
<gene>
    <name evidence="4" type="ORF">CXG81DRAFT_25600</name>
</gene>
<dbReference type="OrthoDB" id="193023at2759"/>
<feature type="compositionally biased region" description="Low complexity" evidence="1">
    <location>
        <begin position="863"/>
        <end position="890"/>
    </location>
</feature>
<evidence type="ECO:0008006" key="6">
    <source>
        <dbReference type="Google" id="ProtNLM"/>
    </source>
</evidence>
<proteinExistence type="predicted"/>
<feature type="compositionally biased region" description="Low complexity" evidence="1">
    <location>
        <begin position="1"/>
        <end position="28"/>
    </location>
</feature>
<dbReference type="PANTHER" id="PTHR14881">
    <property type="entry name" value="LISH DOMAIN-CONTAINING PROTEIN ARMC9"/>
    <property type="match status" value="1"/>
</dbReference>
<dbReference type="GO" id="GO:0097542">
    <property type="term" value="C:ciliary tip"/>
    <property type="evidence" value="ECO:0007669"/>
    <property type="project" value="TreeGrafter"/>
</dbReference>
<keyword evidence="5" id="KW-1185">Reference proteome</keyword>
<feature type="compositionally biased region" description="Low complexity" evidence="1">
    <location>
        <begin position="902"/>
        <end position="923"/>
    </location>
</feature>
<feature type="region of interest" description="Disordered" evidence="1">
    <location>
        <begin position="1"/>
        <end position="87"/>
    </location>
</feature>
<dbReference type="InterPro" id="IPR040369">
    <property type="entry name" value="ARMC9"/>
</dbReference>
<feature type="compositionally biased region" description="Acidic residues" evidence="1">
    <location>
        <begin position="726"/>
        <end position="739"/>
    </location>
</feature>
<reference evidence="5" key="1">
    <citation type="journal article" date="2018" name="Nat. Microbiol.">
        <title>Leveraging single-cell genomics to expand the fungal tree of life.</title>
        <authorList>
            <person name="Ahrendt S.R."/>
            <person name="Quandt C.A."/>
            <person name="Ciobanu D."/>
            <person name="Clum A."/>
            <person name="Salamov A."/>
            <person name="Andreopoulos B."/>
            <person name="Cheng J.F."/>
            <person name="Woyke T."/>
            <person name="Pelin A."/>
            <person name="Henrissat B."/>
            <person name="Reynolds N.K."/>
            <person name="Benny G.L."/>
            <person name="Smith M.E."/>
            <person name="James T.Y."/>
            <person name="Grigoriev I.V."/>
        </authorList>
    </citation>
    <scope>NUCLEOTIDE SEQUENCE [LARGE SCALE GENOMIC DNA]</scope>
    <source>
        <strain evidence="5">ATCC 52028</strain>
    </source>
</reference>
<feature type="compositionally biased region" description="Low complexity" evidence="1">
    <location>
        <begin position="807"/>
        <end position="819"/>
    </location>
</feature>
<dbReference type="Proteomes" id="UP000274922">
    <property type="component" value="Unassembled WGS sequence"/>
</dbReference>
<feature type="region of interest" description="Disordered" evidence="1">
    <location>
        <begin position="950"/>
        <end position="969"/>
    </location>
</feature>
<feature type="region of interest" description="Disordered" evidence="1">
    <location>
        <begin position="807"/>
        <end position="923"/>
    </location>
</feature>
<protein>
    <recommendedName>
        <fullName evidence="6">LisH domain-containing protein ARMC9</fullName>
    </recommendedName>
</protein>
<dbReference type="EMBL" id="ML014162">
    <property type="protein sequence ID" value="RKP01761.1"/>
    <property type="molecule type" value="Genomic_DNA"/>
</dbReference>
<evidence type="ECO:0000259" key="2">
    <source>
        <dbReference type="Pfam" id="PF21050"/>
    </source>
</evidence>
<dbReference type="STRING" id="1555241.A0A4P9X9R7"/>
<feature type="domain" description="LisH" evidence="2">
    <location>
        <begin position="616"/>
        <end position="720"/>
    </location>
</feature>
<dbReference type="InterPro" id="IPR056327">
    <property type="entry name" value="ARMC9_CTLH-like_dom"/>
</dbReference>
<dbReference type="Pfam" id="PF21050">
    <property type="entry name" value="ARMC9_ARM"/>
    <property type="match status" value="1"/>
</dbReference>
<dbReference type="GO" id="GO:0060271">
    <property type="term" value="P:cilium assembly"/>
    <property type="evidence" value="ECO:0007669"/>
    <property type="project" value="InterPro"/>
</dbReference>
<feature type="region of interest" description="Disordered" evidence="1">
    <location>
        <begin position="395"/>
        <end position="420"/>
    </location>
</feature>
<evidence type="ECO:0000259" key="3">
    <source>
        <dbReference type="Pfam" id="PF23138"/>
    </source>
</evidence>
<dbReference type="GO" id="GO:0005814">
    <property type="term" value="C:centriole"/>
    <property type="evidence" value="ECO:0007669"/>
    <property type="project" value="TreeGrafter"/>
</dbReference>
<organism evidence="4 5">
    <name type="scientific">Caulochytrium protostelioides</name>
    <dbReference type="NCBI Taxonomy" id="1555241"/>
    <lineage>
        <taxon>Eukaryota</taxon>
        <taxon>Fungi</taxon>
        <taxon>Fungi incertae sedis</taxon>
        <taxon>Chytridiomycota</taxon>
        <taxon>Chytridiomycota incertae sedis</taxon>
        <taxon>Chytridiomycetes</taxon>
        <taxon>Caulochytriales</taxon>
        <taxon>Caulochytriaceae</taxon>
        <taxon>Caulochytrium</taxon>
    </lineage>
</organism>
<sequence length="969" mass="100976">MAAEPARAADAAGSQRSLVAPDLGLGLAAPPPPRPPSAAAETAHGASETSHGRRSSRSRSRPSTAASSAASAASSGGAGAGTDAGETSEDRAVHALVLQHLDSYHFEGTKQAFAAALQQRKCVLPADALARFEAELEAPLRAVQTALRTPFLAGQSDAFWHVWEQQVPAVHRESDAGRRLEFDFQIAFAIAPARATLSKAAAGPGLAAAPASTPEPALAAALAGFKRFLENRGSSLAQLPEYLPYYALPYVAAPQTHPAFSTLFEAAWWDARLQQLDAFLAAHFAPAVERRGSRLVQLVAQADRDRDALRRLAADQQRVQTKLRHLQSDYHSLIGVASDLVQTIAASLTGAPITAQYLSAIVMKLSAFKTSAPASRAPSGAAGAAAAVDAVGTSPAAADAHAQHQRPPPAPTAFARSRRPSAATAFPASAPFAQPPSPSVAAHPLPPPAWVVLDSAAVTACLQSTDPSQTRAQALLLQALTHRLLSAPTANVRRQTIAQWGKADLFAFAFPPSPTTMAAHLLAAPAVLEQTARLLNVVASEYVGRNALVSGLHPPGSLVALLHTCFAETLASETATAQHLLGCCQKLSLRRRVQNTMNALAFVPLLLFRVLTPARLDALHPYTVEYAMALVMNLCIRSAGRAQCAKDSARVLETLRSLLADDDAQTRTYVHGTLYALLAERSIREQARNMGFDALLADAVHAATDAGDPDEAKQLAFVRTRLASDDRDDDPADGTDDDAASQTGAAAADGGADDEDYEDDADFYDPGAGDVDVGADDGLAVAPHERAGEALLTAQYAAPGRPAMAFAPTAAPTAQPSPALVHGRLPPTARSRTHTGPIQHPADFLRPVTPSFTLALGAPPLRPATGSRPSSRPASAASASAAAPRHPSAALYAQGPSRANSRRGSVSSTSGRRAPSPSASAAAAALPIEVPRYTVRKGEPAATVADRQEFTQAFATRPKVPRTPIGPAA</sequence>
<dbReference type="InterPro" id="IPR048959">
    <property type="entry name" value="ARMC9_ARM_dom"/>
</dbReference>
<feature type="compositionally biased region" description="Low complexity" evidence="1">
    <location>
        <begin position="37"/>
        <end position="49"/>
    </location>
</feature>
<name>A0A4P9X9R7_9FUNG</name>
<dbReference type="AlphaFoldDB" id="A0A4P9X9R7"/>
<evidence type="ECO:0000256" key="1">
    <source>
        <dbReference type="SAM" id="MobiDB-lite"/>
    </source>
</evidence>
<dbReference type="PANTHER" id="PTHR14881:SF4">
    <property type="entry name" value="LISH DOMAIN-CONTAINING PROTEIN ARMC9"/>
    <property type="match status" value="1"/>
</dbReference>
<feature type="domain" description="ARMC9 CTLH-like" evidence="3">
    <location>
        <begin position="144"/>
        <end position="284"/>
    </location>
</feature>